<gene>
    <name evidence="2" type="ORF">DEACI_0611</name>
    <name evidence="3" type="ORF">DEACI_2415</name>
</gene>
<dbReference type="Proteomes" id="UP001071230">
    <property type="component" value="Unassembled WGS sequence"/>
</dbReference>
<organism evidence="2">
    <name type="scientific">Acididesulfobacillus acetoxydans</name>
    <dbReference type="NCBI Taxonomy" id="1561005"/>
    <lineage>
        <taxon>Bacteria</taxon>
        <taxon>Bacillati</taxon>
        <taxon>Bacillota</taxon>
        <taxon>Clostridia</taxon>
        <taxon>Eubacteriales</taxon>
        <taxon>Peptococcaceae</taxon>
        <taxon>Acididesulfobacillus</taxon>
    </lineage>
</organism>
<dbReference type="InterPro" id="IPR051454">
    <property type="entry name" value="RNA/ubiquinone_mod_enzymes"/>
</dbReference>
<protein>
    <submittedName>
        <fullName evidence="3">Collagenase-like protease</fullName>
    </submittedName>
    <submittedName>
        <fullName evidence="2">Peptidase U32</fullName>
        <ecNumber evidence="2 3">3.4.-.-</ecNumber>
    </submittedName>
</protein>
<evidence type="ECO:0000313" key="2">
    <source>
        <dbReference type="EMBL" id="CAA7599965.1"/>
    </source>
</evidence>
<evidence type="ECO:0000313" key="3">
    <source>
        <dbReference type="EMBL" id="CEJ07943.1"/>
    </source>
</evidence>
<dbReference type="Pfam" id="PF01136">
    <property type="entry name" value="Peptidase_U32"/>
    <property type="match status" value="2"/>
</dbReference>
<reference evidence="2" key="2">
    <citation type="submission" date="2020-01" db="EMBL/GenBank/DDBJ databases">
        <authorList>
            <person name="Hornung B."/>
        </authorList>
    </citation>
    <scope>NUCLEOTIDE SEQUENCE</scope>
    <source>
        <strain evidence="2">PacBioINE</strain>
    </source>
</reference>
<dbReference type="AlphaFoldDB" id="A0A8S0Y1U2"/>
<dbReference type="EC" id="3.4.-.-" evidence="2 3"/>
<keyword evidence="4" id="KW-1185">Reference proteome</keyword>
<evidence type="ECO:0000313" key="4">
    <source>
        <dbReference type="Proteomes" id="UP001071230"/>
    </source>
</evidence>
<sequence length="873" mass="97059">MDKPKDRPTDKRIETTAFAPEAGGGHLELLAPAGSWEAFKAAVENGADAVYLGGKSFNARAGAANFGPEELRSAVQYAHERRVKVYVTVNILVADREFPELIEYLYALYSIGADAVILQDPGVAWLMRHIMPEMEIHASTQMTVNTHWGVRRLESMGFARAVLARELSAREMAEICAATPLAIEVFVHGALCICYSGQCLMSSFIGGRSGNRGTCAQPCRLSYTLVDRAGQDVLAGANLGDHLLSPRDLNLAEELGQLRTIGVDSLKIEGRMKRPEYVATVTRIYRRALRRLERVESERVEGSGDSGLLEPEERRELTQIFNRDFTQAYFLSHPGAELMSYKRPNNRGTRLGRVKSSGKGRLFLKLESELNQGDGVEIWTGQGHEGLSVTGLRVAGHSVSRAQAGDVVELEFNGRSSPGDRVFKTHDAVLMEKARRSFQEGKEERRYPLTLTVRGKAGVKLELEASGLGRRLVVHSGGLLENARQRPLTVDYLRRQLGRLGTTPFFLETLQVDLEGDVILPVSELNELRRSAVAGLLAGEESGTLRLTPDAYLRRVEKWTQRLRAGRRAVPGTGVRLVSVAVADSEGLEGALEAGAGRILLGGERWRSQKGFSPEEVRRAVERCHKLGVESVWRLPRILNEGQSADWLKILKQAALWEIRPVLMVANLGELEMVKTLDPDWPLEADYALNVFNGAGIDYFLREEVRVITLSPELHHEQIGRLAGGSHLEMLVFGDLEMMVSEYCPIGAALGGKKGETCTGPCRQGPYFLRDRLKYDFPLETDWDCRMHLFNVKILNLYGELGQIAAMGIKKIRLQLVRSDRERVRQVVSLFRAAWEKGDPEKQDAKDVEKNLQALAGLYPQGFTKGHFFRGIL</sequence>
<dbReference type="PANTHER" id="PTHR30217:SF10">
    <property type="entry name" value="23S RRNA 5-HYDROXYCYTIDINE C2501 SYNTHASE"/>
    <property type="match status" value="1"/>
</dbReference>
<keyword evidence="2" id="KW-0378">Hydrolase</keyword>
<dbReference type="Pfam" id="PF12392">
    <property type="entry name" value="DUF3656"/>
    <property type="match status" value="1"/>
</dbReference>
<dbReference type="Proteomes" id="UP000836597">
    <property type="component" value="Chromosome"/>
</dbReference>
<accession>A0A8S0Y1U2</accession>
<dbReference type="RefSeq" id="WP_240983710.1">
    <property type="nucleotide sequence ID" value="NZ_CDGJ01000071.1"/>
</dbReference>
<proteinExistence type="predicted"/>
<dbReference type="EMBL" id="CDGJ01000071">
    <property type="protein sequence ID" value="CEJ07943.1"/>
    <property type="molecule type" value="Genomic_DNA"/>
</dbReference>
<dbReference type="GO" id="GO:0016787">
    <property type="term" value="F:hydrolase activity"/>
    <property type="evidence" value="ECO:0007669"/>
    <property type="project" value="UniProtKB-KW"/>
</dbReference>
<name>A0A8S0Y1U2_9FIRM</name>
<dbReference type="PROSITE" id="PS01276">
    <property type="entry name" value="PEPTIDASE_U32"/>
    <property type="match status" value="1"/>
</dbReference>
<dbReference type="InterPro" id="IPR020988">
    <property type="entry name" value="Pept_U32_collagenase"/>
</dbReference>
<dbReference type="PANTHER" id="PTHR30217">
    <property type="entry name" value="PEPTIDASE U32 FAMILY"/>
    <property type="match status" value="1"/>
</dbReference>
<dbReference type="EMBL" id="LR746496">
    <property type="protein sequence ID" value="CAA7599965.1"/>
    <property type="molecule type" value="Genomic_DNA"/>
</dbReference>
<evidence type="ECO:0000259" key="1">
    <source>
        <dbReference type="Pfam" id="PF12392"/>
    </source>
</evidence>
<dbReference type="InterPro" id="IPR001539">
    <property type="entry name" value="Peptidase_U32"/>
</dbReference>
<dbReference type="KEGG" id="aacx:DEACI_0611"/>
<feature type="domain" description="Peptidase U32 collagenase" evidence="1">
    <location>
        <begin position="422"/>
        <end position="536"/>
    </location>
</feature>
<reference evidence="3" key="1">
    <citation type="submission" date="2014-11" db="EMBL/GenBank/DDBJ databases">
        <authorList>
            <person name="Hornung B.V."/>
        </authorList>
    </citation>
    <scope>NUCLEOTIDE SEQUENCE</scope>
    <source>
        <strain evidence="3">INE</strain>
    </source>
</reference>